<reference evidence="2 3" key="1">
    <citation type="journal article" date="2020" name="Nature">
        <title>Six reference-quality genomes reveal evolution of bat adaptations.</title>
        <authorList>
            <person name="Jebb D."/>
            <person name="Huang Z."/>
            <person name="Pippel M."/>
            <person name="Hughes G.M."/>
            <person name="Lavrichenko K."/>
            <person name="Devanna P."/>
            <person name="Winkler S."/>
            <person name="Jermiin L.S."/>
            <person name="Skirmuntt E.C."/>
            <person name="Katzourakis A."/>
            <person name="Burkitt-Gray L."/>
            <person name="Ray D.A."/>
            <person name="Sullivan K.A.M."/>
            <person name="Roscito J.G."/>
            <person name="Kirilenko B.M."/>
            <person name="Davalos L.M."/>
            <person name="Corthals A.P."/>
            <person name="Power M.L."/>
            <person name="Jones G."/>
            <person name="Ransome R.D."/>
            <person name="Dechmann D.K.N."/>
            <person name="Locatelli A.G."/>
            <person name="Puechmaille S.J."/>
            <person name="Fedrigo O."/>
            <person name="Jarvis E.D."/>
            <person name="Hiller M."/>
            <person name="Vernes S.C."/>
            <person name="Myers E.W."/>
            <person name="Teeling E.C."/>
        </authorList>
    </citation>
    <scope>NUCLEOTIDE SEQUENCE [LARGE SCALE GENOMIC DNA]</scope>
    <source>
        <strain evidence="2">MMyoMyo1</strain>
        <tissue evidence="2">Flight muscle</tissue>
    </source>
</reference>
<feature type="region of interest" description="Disordered" evidence="1">
    <location>
        <begin position="1"/>
        <end position="39"/>
    </location>
</feature>
<evidence type="ECO:0000256" key="1">
    <source>
        <dbReference type="SAM" id="MobiDB-lite"/>
    </source>
</evidence>
<accession>A0A7J7Z5J2</accession>
<comment type="caution">
    <text evidence="2">The sequence shown here is derived from an EMBL/GenBank/DDBJ whole genome shotgun (WGS) entry which is preliminary data.</text>
</comment>
<sequence length="127" mass="13407">MVVETEAWRSQGHSSRVTQAARDGGGATPRLPDGRAPAVPCPGLPHPSAWGSSAWCPHYSGRPRDLSPETPRFCCKLGAYSALALPQLDSPSPCSHRPLPGWASPAYHSAVCALLGAQHLFCGLPKD</sequence>
<name>A0A7J7Z5J2_MYOMY</name>
<evidence type="ECO:0000313" key="3">
    <source>
        <dbReference type="Proteomes" id="UP000527355"/>
    </source>
</evidence>
<protein>
    <submittedName>
        <fullName evidence="2">Uncharacterized protein</fullName>
    </submittedName>
</protein>
<proteinExistence type="predicted"/>
<organism evidence="2 3">
    <name type="scientific">Myotis myotis</name>
    <name type="common">Greater mouse-eared bat</name>
    <name type="synonym">Vespertilio myotis</name>
    <dbReference type="NCBI Taxonomy" id="51298"/>
    <lineage>
        <taxon>Eukaryota</taxon>
        <taxon>Metazoa</taxon>
        <taxon>Chordata</taxon>
        <taxon>Craniata</taxon>
        <taxon>Vertebrata</taxon>
        <taxon>Euteleostomi</taxon>
        <taxon>Mammalia</taxon>
        <taxon>Eutheria</taxon>
        <taxon>Laurasiatheria</taxon>
        <taxon>Chiroptera</taxon>
        <taxon>Yangochiroptera</taxon>
        <taxon>Vespertilionidae</taxon>
        <taxon>Myotis</taxon>
    </lineage>
</organism>
<keyword evidence="3" id="KW-1185">Reference proteome</keyword>
<dbReference type="EMBL" id="JABWUV010000003">
    <property type="protein sequence ID" value="KAF6369444.1"/>
    <property type="molecule type" value="Genomic_DNA"/>
</dbReference>
<dbReference type="AlphaFoldDB" id="A0A7J7Z5J2"/>
<evidence type="ECO:0000313" key="2">
    <source>
        <dbReference type="EMBL" id="KAF6369444.1"/>
    </source>
</evidence>
<dbReference type="Proteomes" id="UP000527355">
    <property type="component" value="Unassembled WGS sequence"/>
</dbReference>
<gene>
    <name evidence="2" type="ORF">mMyoMyo1_010771</name>
</gene>